<dbReference type="PANTHER" id="PTHR42852">
    <property type="entry name" value="THIOL:DISULFIDE INTERCHANGE PROTEIN DSBE"/>
    <property type="match status" value="1"/>
</dbReference>
<dbReference type="Gene3D" id="3.40.30.10">
    <property type="entry name" value="Glutaredoxin"/>
    <property type="match status" value="1"/>
</dbReference>
<dbReference type="PANTHER" id="PTHR42852:SF13">
    <property type="entry name" value="PROTEIN DIPZ"/>
    <property type="match status" value="1"/>
</dbReference>
<evidence type="ECO:0000313" key="2">
    <source>
        <dbReference type="EMBL" id="KAA6335267.1"/>
    </source>
</evidence>
<protein>
    <submittedName>
        <fullName evidence="2">Thiol-disulfide oxidoreductase YkuV</fullName>
        <ecNumber evidence="2">1.8.-.-</ecNumber>
    </submittedName>
</protein>
<accession>A0A5J4RN21</accession>
<dbReference type="GO" id="GO:0016491">
    <property type="term" value="F:oxidoreductase activity"/>
    <property type="evidence" value="ECO:0007669"/>
    <property type="project" value="UniProtKB-KW"/>
</dbReference>
<sequence length="261" mass="29812">MKAEKPISIYKKYLFFLSVILLLSGNILLSSCHQKQKRPDPNFYENLYTGEIMAKQDFENFYANLISTYSDSIEKFGIHFHFSQLKYSANSIIQPFKYDIKIGTTYLIRANNENIDKKIGTEFPIKTFLTLNGDSITLGGIQDKPTLINLWFIECPGCIAEIPALNQLHEKYADKMNFVSMTFENKKQVEKFLKKKQFNFVHIVDGGDFITSSLETNAYPQNIFIDKQGLIKFIEGGIAINEKGDGEIGDFENIIGEVLLP</sequence>
<dbReference type="InterPro" id="IPR036249">
    <property type="entry name" value="Thioredoxin-like_sf"/>
</dbReference>
<comment type="caution">
    <text evidence="2">The sequence shown here is derived from an EMBL/GenBank/DDBJ whole genome shotgun (WGS) entry which is preliminary data.</text>
</comment>
<evidence type="ECO:0000259" key="1">
    <source>
        <dbReference type="PROSITE" id="PS51352"/>
    </source>
</evidence>
<dbReference type="CDD" id="cd02966">
    <property type="entry name" value="TlpA_like_family"/>
    <property type="match status" value="1"/>
</dbReference>
<dbReference type="InterPro" id="IPR013740">
    <property type="entry name" value="Redoxin"/>
</dbReference>
<keyword evidence="2" id="KW-0560">Oxidoreductase</keyword>
<feature type="domain" description="Thioredoxin" evidence="1">
    <location>
        <begin position="117"/>
        <end position="260"/>
    </location>
</feature>
<dbReference type="SUPFAM" id="SSF52833">
    <property type="entry name" value="Thioredoxin-like"/>
    <property type="match status" value="1"/>
</dbReference>
<proteinExistence type="predicted"/>
<dbReference type="EMBL" id="SNRY01000911">
    <property type="protein sequence ID" value="KAA6335267.1"/>
    <property type="molecule type" value="Genomic_DNA"/>
</dbReference>
<dbReference type="InterPro" id="IPR013766">
    <property type="entry name" value="Thioredoxin_domain"/>
</dbReference>
<dbReference type="PROSITE" id="PS51257">
    <property type="entry name" value="PROKAR_LIPOPROTEIN"/>
    <property type="match status" value="1"/>
</dbReference>
<reference evidence="2" key="1">
    <citation type="submission" date="2019-03" db="EMBL/GenBank/DDBJ databases">
        <title>Single cell metagenomics reveals metabolic interactions within the superorganism composed of flagellate Streblomastix strix and complex community of Bacteroidetes bacteria on its surface.</title>
        <authorList>
            <person name="Treitli S.C."/>
            <person name="Kolisko M."/>
            <person name="Husnik F."/>
            <person name="Keeling P."/>
            <person name="Hampl V."/>
        </authorList>
    </citation>
    <scope>NUCLEOTIDE SEQUENCE</scope>
    <source>
        <strain evidence="2">STM</strain>
    </source>
</reference>
<gene>
    <name evidence="2" type="ORF">EZS27_016482</name>
</gene>
<dbReference type="InterPro" id="IPR050553">
    <property type="entry name" value="Thioredoxin_ResA/DsbE_sf"/>
</dbReference>
<dbReference type="Pfam" id="PF08534">
    <property type="entry name" value="Redoxin"/>
    <property type="match status" value="1"/>
</dbReference>
<name>A0A5J4RN21_9ZZZZ</name>
<dbReference type="PROSITE" id="PS51352">
    <property type="entry name" value="THIOREDOXIN_2"/>
    <property type="match status" value="1"/>
</dbReference>
<organism evidence="2">
    <name type="scientific">termite gut metagenome</name>
    <dbReference type="NCBI Taxonomy" id="433724"/>
    <lineage>
        <taxon>unclassified sequences</taxon>
        <taxon>metagenomes</taxon>
        <taxon>organismal metagenomes</taxon>
    </lineage>
</organism>
<dbReference type="AlphaFoldDB" id="A0A5J4RN21"/>
<dbReference type="EC" id="1.8.-.-" evidence="2"/>